<dbReference type="EMBL" id="VYZN01000032">
    <property type="protein sequence ID" value="KAE9533677.1"/>
    <property type="molecule type" value="Genomic_DNA"/>
</dbReference>
<dbReference type="Proteomes" id="UP000475862">
    <property type="component" value="Unassembled WGS sequence"/>
</dbReference>
<name>A0A6G0TIZ7_APHGL</name>
<proteinExistence type="predicted"/>
<protein>
    <submittedName>
        <fullName evidence="1">Uncharacterized protein</fullName>
    </submittedName>
</protein>
<comment type="caution">
    <text evidence="1">The sequence shown here is derived from an EMBL/GenBank/DDBJ whole genome shotgun (WGS) entry which is preliminary data.</text>
</comment>
<evidence type="ECO:0000313" key="1">
    <source>
        <dbReference type="EMBL" id="KAE9533677.1"/>
    </source>
</evidence>
<evidence type="ECO:0000313" key="2">
    <source>
        <dbReference type="Proteomes" id="UP000475862"/>
    </source>
</evidence>
<reference evidence="1 2" key="1">
    <citation type="submission" date="2019-08" db="EMBL/GenBank/DDBJ databases">
        <title>The genome of the soybean aphid Biotype 1, its phylome, world population structure and adaptation to the North American continent.</title>
        <authorList>
            <person name="Giordano R."/>
            <person name="Donthu R.K."/>
            <person name="Hernandez A.G."/>
            <person name="Wright C.L."/>
            <person name="Zimin A.V."/>
        </authorList>
    </citation>
    <scope>NUCLEOTIDE SEQUENCE [LARGE SCALE GENOMIC DNA]</scope>
    <source>
        <tissue evidence="1">Whole aphids</tissue>
    </source>
</reference>
<sequence length="252" mass="29268">MQGISFTVDSLVYYIQTDDLYNDLVNNSNLLDQMDIGIIWTLLRERRFIGYFLIQSMGTDNFSRRDNWPLAQCVSNDESVDSRSVPDCNEYGKISSYDSLSDFYDNDKGPGYTHDNYRSVNYSNDILLVPHHDDSTNELVENIIEMNSDVDLDNYNMLVPNHEELDGSSKNNKKRNIQKIIILFLKKNILVYINEIHLNRQIDNKSKTIEVLAYIKKHIDMFPVVDSHYTRQNTTNQYLESGLSIANRMGPK</sequence>
<dbReference type="AlphaFoldDB" id="A0A6G0TIZ7"/>
<keyword evidence="2" id="KW-1185">Reference proteome</keyword>
<organism evidence="1 2">
    <name type="scientific">Aphis glycines</name>
    <name type="common">Soybean aphid</name>
    <dbReference type="NCBI Taxonomy" id="307491"/>
    <lineage>
        <taxon>Eukaryota</taxon>
        <taxon>Metazoa</taxon>
        <taxon>Ecdysozoa</taxon>
        <taxon>Arthropoda</taxon>
        <taxon>Hexapoda</taxon>
        <taxon>Insecta</taxon>
        <taxon>Pterygota</taxon>
        <taxon>Neoptera</taxon>
        <taxon>Paraneoptera</taxon>
        <taxon>Hemiptera</taxon>
        <taxon>Sternorrhyncha</taxon>
        <taxon>Aphidomorpha</taxon>
        <taxon>Aphidoidea</taxon>
        <taxon>Aphididae</taxon>
        <taxon>Aphidini</taxon>
        <taxon>Aphis</taxon>
        <taxon>Aphis</taxon>
    </lineage>
</organism>
<gene>
    <name evidence="1" type="ORF">AGLY_009026</name>
</gene>
<accession>A0A6G0TIZ7</accession>